<evidence type="ECO:0000256" key="1">
    <source>
        <dbReference type="SAM" id="MobiDB-lite"/>
    </source>
</evidence>
<dbReference type="Proteomes" id="UP000178248">
    <property type="component" value="Unassembled WGS sequence"/>
</dbReference>
<dbReference type="AlphaFoldDB" id="A0A1G2BQZ1"/>
<organism evidence="2 3">
    <name type="scientific">Candidatus Komeilibacteria bacterium RIFCSPLOWO2_01_FULL_52_15</name>
    <dbReference type="NCBI Taxonomy" id="1798551"/>
    <lineage>
        <taxon>Bacteria</taxon>
        <taxon>Candidatus Komeiliibacteriota</taxon>
    </lineage>
</organism>
<accession>A0A1G2BQZ1</accession>
<feature type="region of interest" description="Disordered" evidence="1">
    <location>
        <begin position="186"/>
        <end position="206"/>
    </location>
</feature>
<evidence type="ECO:0008006" key="4">
    <source>
        <dbReference type="Google" id="ProtNLM"/>
    </source>
</evidence>
<proteinExistence type="predicted"/>
<dbReference type="STRING" id="1798551.A3B30_03820"/>
<reference evidence="2 3" key="1">
    <citation type="journal article" date="2016" name="Nat. Commun.">
        <title>Thousands of microbial genomes shed light on interconnected biogeochemical processes in an aquifer system.</title>
        <authorList>
            <person name="Anantharaman K."/>
            <person name="Brown C.T."/>
            <person name="Hug L.A."/>
            <person name="Sharon I."/>
            <person name="Castelle C.J."/>
            <person name="Probst A.J."/>
            <person name="Thomas B.C."/>
            <person name="Singh A."/>
            <person name="Wilkins M.J."/>
            <person name="Karaoz U."/>
            <person name="Brodie E.L."/>
            <person name="Williams K.H."/>
            <person name="Hubbard S.S."/>
            <person name="Banfield J.F."/>
        </authorList>
    </citation>
    <scope>NUCLEOTIDE SEQUENCE [LARGE SCALE GENOMIC DNA]</scope>
</reference>
<sequence>MPDVNKIKELEEFIVKQELELKKMKIILEELKGKSSSQAVDYVIKASEVGTEHESDEGLVIEGVFDGQHMIGPDGKKYSVPANYASKSKLVEGDILKLTIDRQGNFIYKQIGPIERRRLIGSLVKDREKGEYVVLAGDKMFKVLMASITYYKGDENDEVVILVPKDADSTWAAVENIIKHSLLSKNERSATEEPVRKSKANAPSLS</sequence>
<gene>
    <name evidence="2" type="ORF">A3B30_03820</name>
</gene>
<evidence type="ECO:0000313" key="2">
    <source>
        <dbReference type="EMBL" id="OGY91575.1"/>
    </source>
</evidence>
<name>A0A1G2BQZ1_9BACT</name>
<evidence type="ECO:0000313" key="3">
    <source>
        <dbReference type="Proteomes" id="UP000178248"/>
    </source>
</evidence>
<protein>
    <recommendedName>
        <fullName evidence="4">50S ribosomal protein L7/L12</fullName>
    </recommendedName>
</protein>
<dbReference type="EMBL" id="MHKM01000017">
    <property type="protein sequence ID" value="OGY91575.1"/>
    <property type="molecule type" value="Genomic_DNA"/>
</dbReference>
<feature type="compositionally biased region" description="Basic and acidic residues" evidence="1">
    <location>
        <begin position="186"/>
        <end position="196"/>
    </location>
</feature>
<comment type="caution">
    <text evidence="2">The sequence shown here is derived from an EMBL/GenBank/DDBJ whole genome shotgun (WGS) entry which is preliminary data.</text>
</comment>